<keyword evidence="2" id="KW-1185">Reference proteome</keyword>
<dbReference type="InterPro" id="IPR029021">
    <property type="entry name" value="Prot-tyrosine_phosphatase-like"/>
</dbReference>
<dbReference type="Proteomes" id="UP000762676">
    <property type="component" value="Unassembled WGS sequence"/>
</dbReference>
<accession>A0AAV4F778</accession>
<reference evidence="1 2" key="1">
    <citation type="journal article" date="2021" name="Elife">
        <title>Chloroplast acquisition without the gene transfer in kleptoplastic sea slugs, Plakobranchus ocellatus.</title>
        <authorList>
            <person name="Maeda T."/>
            <person name="Takahashi S."/>
            <person name="Yoshida T."/>
            <person name="Shimamura S."/>
            <person name="Takaki Y."/>
            <person name="Nagai Y."/>
            <person name="Toyoda A."/>
            <person name="Suzuki Y."/>
            <person name="Arimoto A."/>
            <person name="Ishii H."/>
            <person name="Satoh N."/>
            <person name="Nishiyama T."/>
            <person name="Hasebe M."/>
            <person name="Maruyama T."/>
            <person name="Minagawa J."/>
            <person name="Obokata J."/>
            <person name="Shigenobu S."/>
        </authorList>
    </citation>
    <scope>NUCLEOTIDE SEQUENCE [LARGE SCALE GENOMIC DNA]</scope>
</reference>
<gene>
    <name evidence="1" type="ORF">ElyMa_002040100</name>
</gene>
<dbReference type="Gene3D" id="3.90.190.10">
    <property type="entry name" value="Protein tyrosine phosphatase superfamily"/>
    <property type="match status" value="1"/>
</dbReference>
<protein>
    <submittedName>
        <fullName evidence="1">Dual specificity phosphatase, catalytic domain protein</fullName>
    </submittedName>
</protein>
<dbReference type="EMBL" id="BMAT01004146">
    <property type="protein sequence ID" value="GFR69072.1"/>
    <property type="molecule type" value="Genomic_DNA"/>
</dbReference>
<evidence type="ECO:0000313" key="1">
    <source>
        <dbReference type="EMBL" id="GFR69072.1"/>
    </source>
</evidence>
<proteinExistence type="predicted"/>
<dbReference type="AlphaFoldDB" id="A0AAV4F778"/>
<organism evidence="1 2">
    <name type="scientific">Elysia marginata</name>
    <dbReference type="NCBI Taxonomy" id="1093978"/>
    <lineage>
        <taxon>Eukaryota</taxon>
        <taxon>Metazoa</taxon>
        <taxon>Spiralia</taxon>
        <taxon>Lophotrochozoa</taxon>
        <taxon>Mollusca</taxon>
        <taxon>Gastropoda</taxon>
        <taxon>Heterobranchia</taxon>
        <taxon>Euthyneura</taxon>
        <taxon>Panpulmonata</taxon>
        <taxon>Sacoglossa</taxon>
        <taxon>Placobranchoidea</taxon>
        <taxon>Plakobranchidae</taxon>
        <taxon>Elysia</taxon>
    </lineage>
</organism>
<name>A0AAV4F778_9GAST</name>
<sequence length="316" mass="36345">MSAKGPLYKIRASPPLPDMGAEQSGSCRDYWDPEETWERYGFRIKSTVPHVPGRGKLRMLEDIKLTVTVECKKPVPLRTLSAYCWTNVFHKHNPEGVYHKINLPFVDGSREWDDWGVTTYTFSSVLYPTNNDECRITFYAQLGNINHWANKPEVDHILEVMPPRDNNAWSKQTNIAQITKHFFIGNYQAARNAKELGIDVIVRFCDKVPKKYKAKDGEILQIFHTFNKDSGAGSEIPAERLLETVEWLNNNRQKYKKVLIADEYGLGRVGSSMTALIFASNPSLTFEEAFQFVLNRKEIYSHKGLKNSLHTLFPRE</sequence>
<comment type="caution">
    <text evidence="1">The sequence shown here is derived from an EMBL/GenBank/DDBJ whole genome shotgun (WGS) entry which is preliminary data.</text>
</comment>
<evidence type="ECO:0000313" key="2">
    <source>
        <dbReference type="Proteomes" id="UP000762676"/>
    </source>
</evidence>
<dbReference type="SUPFAM" id="SSF52799">
    <property type="entry name" value="(Phosphotyrosine protein) phosphatases II"/>
    <property type="match status" value="1"/>
</dbReference>